<evidence type="ECO:0000313" key="1">
    <source>
        <dbReference type="EMBL" id="MEQ2231772.1"/>
    </source>
</evidence>
<proteinExistence type="predicted"/>
<organism evidence="1 2">
    <name type="scientific">Ilyodon furcidens</name>
    <name type="common">goldbreast splitfin</name>
    <dbReference type="NCBI Taxonomy" id="33524"/>
    <lineage>
        <taxon>Eukaryota</taxon>
        <taxon>Metazoa</taxon>
        <taxon>Chordata</taxon>
        <taxon>Craniata</taxon>
        <taxon>Vertebrata</taxon>
        <taxon>Euteleostomi</taxon>
        <taxon>Actinopterygii</taxon>
        <taxon>Neopterygii</taxon>
        <taxon>Teleostei</taxon>
        <taxon>Neoteleostei</taxon>
        <taxon>Acanthomorphata</taxon>
        <taxon>Ovalentaria</taxon>
        <taxon>Atherinomorphae</taxon>
        <taxon>Cyprinodontiformes</taxon>
        <taxon>Goodeidae</taxon>
        <taxon>Ilyodon</taxon>
    </lineage>
</organism>
<gene>
    <name evidence="1" type="ORF">ILYODFUR_004092</name>
</gene>
<keyword evidence="2" id="KW-1185">Reference proteome</keyword>
<dbReference type="Proteomes" id="UP001482620">
    <property type="component" value="Unassembled WGS sequence"/>
</dbReference>
<reference evidence="1 2" key="1">
    <citation type="submission" date="2021-06" db="EMBL/GenBank/DDBJ databases">
        <authorList>
            <person name="Palmer J.M."/>
        </authorList>
    </citation>
    <scope>NUCLEOTIDE SEQUENCE [LARGE SCALE GENOMIC DNA]</scope>
    <source>
        <strain evidence="2">if_2019</strain>
        <tissue evidence="1">Muscle</tissue>
    </source>
</reference>
<evidence type="ECO:0000313" key="2">
    <source>
        <dbReference type="Proteomes" id="UP001482620"/>
    </source>
</evidence>
<sequence>MLHTIIPYSTHNTGSEFLNNHLQVSNPNLSWIDLPPHNSSCVALPDPASLIPLGVQFPLFVSIVTSWLNNNCLFALDLPSLLFSVQVISQSRISNPSHSCENKTLKLSVNPLSVFLDVGQISTKNYNTEFF</sequence>
<name>A0ABV0TJU3_9TELE</name>
<dbReference type="EMBL" id="JAHRIQ010034975">
    <property type="protein sequence ID" value="MEQ2231772.1"/>
    <property type="molecule type" value="Genomic_DNA"/>
</dbReference>
<protein>
    <submittedName>
        <fullName evidence="1">Uncharacterized protein</fullName>
    </submittedName>
</protein>
<accession>A0ABV0TJU3</accession>
<comment type="caution">
    <text evidence="1">The sequence shown here is derived from an EMBL/GenBank/DDBJ whole genome shotgun (WGS) entry which is preliminary data.</text>
</comment>